<dbReference type="RefSeq" id="WP_271195180.1">
    <property type="nucleotide sequence ID" value="NZ_BSFN01000004.1"/>
</dbReference>
<comment type="caution">
    <text evidence="1">The sequence shown here is derived from an EMBL/GenBank/DDBJ whole genome shotgun (WGS) entry which is preliminary data.</text>
</comment>
<protein>
    <submittedName>
        <fullName evidence="1">Uncharacterized protein</fullName>
    </submittedName>
</protein>
<evidence type="ECO:0000313" key="2">
    <source>
        <dbReference type="Proteomes" id="UP001143328"/>
    </source>
</evidence>
<keyword evidence="2" id="KW-1185">Reference proteome</keyword>
<name>A0A9W6K3U4_9PSED</name>
<dbReference type="EMBL" id="BSFN01000004">
    <property type="protein sequence ID" value="GLK88981.1"/>
    <property type="molecule type" value="Genomic_DNA"/>
</dbReference>
<reference evidence="1" key="2">
    <citation type="submission" date="2023-01" db="EMBL/GenBank/DDBJ databases">
        <authorList>
            <person name="Sun Q."/>
            <person name="Evtushenko L."/>
        </authorList>
    </citation>
    <scope>NUCLEOTIDE SEQUENCE</scope>
    <source>
        <strain evidence="1">VKM B-2935</strain>
    </source>
</reference>
<dbReference type="Proteomes" id="UP001143328">
    <property type="component" value="Unassembled WGS sequence"/>
</dbReference>
<dbReference type="AlphaFoldDB" id="A0A9W6K3U4"/>
<evidence type="ECO:0000313" key="1">
    <source>
        <dbReference type="EMBL" id="GLK88981.1"/>
    </source>
</evidence>
<proteinExistence type="predicted"/>
<organism evidence="1 2">
    <name type="scientific">Pseudomonas turukhanskensis</name>
    <dbReference type="NCBI Taxonomy" id="1806536"/>
    <lineage>
        <taxon>Bacteria</taxon>
        <taxon>Pseudomonadati</taxon>
        <taxon>Pseudomonadota</taxon>
        <taxon>Gammaproteobacteria</taxon>
        <taxon>Pseudomonadales</taxon>
        <taxon>Pseudomonadaceae</taxon>
        <taxon>Pseudomonas</taxon>
    </lineage>
</organism>
<gene>
    <name evidence="1" type="ORF">GCM10017655_20430</name>
</gene>
<reference evidence="1" key="1">
    <citation type="journal article" date="2014" name="Int. J. Syst. Evol. Microbiol.">
        <title>Complete genome sequence of Corynebacterium casei LMG S-19264T (=DSM 44701T), isolated from a smear-ripened cheese.</title>
        <authorList>
            <consortium name="US DOE Joint Genome Institute (JGI-PGF)"/>
            <person name="Walter F."/>
            <person name="Albersmeier A."/>
            <person name="Kalinowski J."/>
            <person name="Ruckert C."/>
        </authorList>
    </citation>
    <scope>NUCLEOTIDE SEQUENCE</scope>
    <source>
        <strain evidence="1">VKM B-2935</strain>
    </source>
</reference>
<sequence length="76" mass="8491">MTHWVISYSKDEGTSTLDVHQADQPTIEQAVDYVLAWAEENVEKGEFGDPEEPANEPPMQLLKDYGITITGIIAKE</sequence>
<accession>A0A9W6K3U4</accession>